<keyword evidence="2" id="KW-1185">Reference proteome</keyword>
<evidence type="ECO:0000313" key="1">
    <source>
        <dbReference type="EMBL" id="MBO2460989.1"/>
    </source>
</evidence>
<dbReference type="RefSeq" id="WP_208244374.1">
    <property type="nucleotide sequence ID" value="NZ_JAGEPF010000016.1"/>
</dbReference>
<gene>
    <name evidence="1" type="ORF">J4709_25725</name>
</gene>
<dbReference type="EMBL" id="JAGEPF010000016">
    <property type="protein sequence ID" value="MBO2460989.1"/>
    <property type="molecule type" value="Genomic_DNA"/>
</dbReference>
<sequence>MDESMNGDYFESQRVKSATALAELRMESARLSRQLSRVRTLATPDTLRALLDVPEVTR</sequence>
<name>A0ABS3RY84_9ACTN</name>
<organism evidence="1 2">
    <name type="scientific">Actinomadura violacea</name>
    <dbReference type="NCBI Taxonomy" id="2819934"/>
    <lineage>
        <taxon>Bacteria</taxon>
        <taxon>Bacillati</taxon>
        <taxon>Actinomycetota</taxon>
        <taxon>Actinomycetes</taxon>
        <taxon>Streptosporangiales</taxon>
        <taxon>Thermomonosporaceae</taxon>
        <taxon>Actinomadura</taxon>
    </lineage>
</organism>
<evidence type="ECO:0000313" key="2">
    <source>
        <dbReference type="Proteomes" id="UP000680206"/>
    </source>
</evidence>
<reference evidence="1 2" key="1">
    <citation type="submission" date="2021-03" db="EMBL/GenBank/DDBJ databases">
        <title>Actinomadura violae sp. nov., isolated from lichen in Thailand.</title>
        <authorList>
            <person name="Kanchanasin P."/>
            <person name="Saeng-In P."/>
            <person name="Phongsopitanun W."/>
            <person name="Yuki M."/>
            <person name="Kudo T."/>
            <person name="Ohkuma M."/>
            <person name="Tanasupawat S."/>
        </authorList>
    </citation>
    <scope>NUCLEOTIDE SEQUENCE [LARGE SCALE GENOMIC DNA]</scope>
    <source>
        <strain evidence="1 2">LCR2-06</strain>
    </source>
</reference>
<accession>A0ABS3RY84</accession>
<dbReference type="Proteomes" id="UP000680206">
    <property type="component" value="Unassembled WGS sequence"/>
</dbReference>
<protein>
    <submittedName>
        <fullName evidence="1">Uncharacterized protein</fullName>
    </submittedName>
</protein>
<comment type="caution">
    <text evidence="1">The sequence shown here is derived from an EMBL/GenBank/DDBJ whole genome shotgun (WGS) entry which is preliminary data.</text>
</comment>
<proteinExistence type="predicted"/>